<dbReference type="SUPFAM" id="SSF111283">
    <property type="entry name" value="Putative modulator of DNA gyrase, PmbA/TldD"/>
    <property type="match status" value="1"/>
</dbReference>
<evidence type="ECO:0000256" key="2">
    <source>
        <dbReference type="ARBA" id="ARBA00022670"/>
    </source>
</evidence>
<proteinExistence type="inferred from homology"/>
<sequence>MGFGGAMLSQIPVFGSPIAPEAALQGGVDVALKKRMADVVLNAARSKGATYTDCRIGRYLNQYVVTREDKVQNVVNTESYGMGIRVIANGCWGFAATDKLDNDSIAKAAAQAVAIAKENARLQTEPVQLLPQKGYGEVSWKAPIERNAFEVPVKEKVDLLLSVNDAALKAGANYVNSIMFLVNEQKYFASTDGSYIDQDVHRIWPVFGVTKIDAKTGKFETRQSLSSPRGMGYEYVMPRESDKIKGMPTTLYRDRYDMLEDARAAATQAGEKLKAKSVEAGKYDLILDPSHLWLTIHESVGHPSELDRVLGYEANFAGTSFLTLDKWESKKFKFGSDKVNIVADKLQPGSLGAVGYDDEGVATKQWDIIKDGVLVNYQSIRDQGHIIGLKESQGCCYADNWSSVQFQRMPNISLQPGKEALKVADMIKNTEKGIYIIGDSSFSIDQQRYNFQFSGQLYYEIKNGQIVGMLNDVAYQSNTQEFWNSCSAVADKSDYRLGGSFFDGKGQPQQVSAVSHGSSTARFNGVNIINTARKI</sequence>
<dbReference type="InterPro" id="IPR036059">
    <property type="entry name" value="TldD/PmbA_sf"/>
</dbReference>
<dbReference type="GO" id="GO:0005829">
    <property type="term" value="C:cytosol"/>
    <property type="evidence" value="ECO:0007669"/>
    <property type="project" value="TreeGrafter"/>
</dbReference>
<dbReference type="Pfam" id="PF19289">
    <property type="entry name" value="PmbA_TldD_3rd"/>
    <property type="match status" value="1"/>
</dbReference>
<name>A0A917N321_9SPHI</name>
<gene>
    <name evidence="7" type="primary">tldD</name>
    <name evidence="7" type="ORF">GCM10011425_36730</name>
</gene>
<comment type="similarity">
    <text evidence="1">Belongs to the peptidase U62 family.</text>
</comment>
<feature type="domain" description="Metalloprotease TldD/E C-terminal" evidence="6">
    <location>
        <begin position="281"/>
        <end position="528"/>
    </location>
</feature>
<keyword evidence="8" id="KW-1185">Reference proteome</keyword>
<comment type="caution">
    <text evidence="7">The sequence shown here is derived from an EMBL/GenBank/DDBJ whole genome shotgun (WGS) entry which is preliminary data.</text>
</comment>
<dbReference type="GO" id="GO:0008237">
    <property type="term" value="F:metallopeptidase activity"/>
    <property type="evidence" value="ECO:0007669"/>
    <property type="project" value="UniProtKB-KW"/>
</dbReference>
<dbReference type="InterPro" id="IPR035068">
    <property type="entry name" value="TldD/PmbA_N"/>
</dbReference>
<dbReference type="Gene3D" id="3.30.2290.10">
    <property type="entry name" value="PmbA/TldD superfamily"/>
    <property type="match status" value="1"/>
</dbReference>
<keyword evidence="3" id="KW-0378">Hydrolase</keyword>
<dbReference type="InterPro" id="IPR045569">
    <property type="entry name" value="Metalloprtase-TldD/E_C"/>
</dbReference>
<dbReference type="InterPro" id="IPR051463">
    <property type="entry name" value="Peptidase_U62_metallo"/>
</dbReference>
<reference evidence="7" key="2">
    <citation type="submission" date="2020-09" db="EMBL/GenBank/DDBJ databases">
        <authorList>
            <person name="Sun Q."/>
            <person name="Sedlacek I."/>
        </authorList>
    </citation>
    <scope>NUCLEOTIDE SEQUENCE</scope>
    <source>
        <strain evidence="7">CCM 8711</strain>
    </source>
</reference>
<reference evidence="7" key="1">
    <citation type="journal article" date="2014" name="Int. J. Syst. Evol. Microbiol.">
        <title>Complete genome sequence of Corynebacterium casei LMG S-19264T (=DSM 44701T), isolated from a smear-ripened cheese.</title>
        <authorList>
            <consortium name="US DOE Joint Genome Institute (JGI-PGF)"/>
            <person name="Walter F."/>
            <person name="Albersmeier A."/>
            <person name="Kalinowski J."/>
            <person name="Ruckert C."/>
        </authorList>
    </citation>
    <scope>NUCLEOTIDE SEQUENCE</scope>
    <source>
        <strain evidence="7">CCM 8711</strain>
    </source>
</reference>
<feature type="domain" description="Metalloprotease TldD/E N-terminal" evidence="5">
    <location>
        <begin position="54"/>
        <end position="116"/>
    </location>
</feature>
<accession>A0A917N321</accession>
<evidence type="ECO:0000256" key="3">
    <source>
        <dbReference type="ARBA" id="ARBA00022801"/>
    </source>
</evidence>
<evidence type="ECO:0000256" key="1">
    <source>
        <dbReference type="ARBA" id="ARBA00005836"/>
    </source>
</evidence>
<protein>
    <submittedName>
        <fullName evidence="7">TldD protein</fullName>
    </submittedName>
</protein>
<evidence type="ECO:0000256" key="4">
    <source>
        <dbReference type="ARBA" id="ARBA00023049"/>
    </source>
</evidence>
<dbReference type="GO" id="GO:0006508">
    <property type="term" value="P:proteolysis"/>
    <property type="evidence" value="ECO:0007669"/>
    <property type="project" value="UniProtKB-KW"/>
</dbReference>
<organism evidence="7 8">
    <name type="scientific">Mucilaginibacter galii</name>
    <dbReference type="NCBI Taxonomy" id="2005073"/>
    <lineage>
        <taxon>Bacteria</taxon>
        <taxon>Pseudomonadati</taxon>
        <taxon>Bacteroidota</taxon>
        <taxon>Sphingobacteriia</taxon>
        <taxon>Sphingobacteriales</taxon>
        <taxon>Sphingobacteriaceae</taxon>
        <taxon>Mucilaginibacter</taxon>
    </lineage>
</organism>
<dbReference type="Pfam" id="PF01523">
    <property type="entry name" value="PmbA_TldD_1st"/>
    <property type="match status" value="1"/>
</dbReference>
<keyword evidence="2" id="KW-0645">Protease</keyword>
<dbReference type="AlphaFoldDB" id="A0A917N321"/>
<dbReference type="PANTHER" id="PTHR30624:SF10">
    <property type="entry name" value="CONSERVED PROTEIN"/>
    <property type="match status" value="1"/>
</dbReference>
<dbReference type="PANTHER" id="PTHR30624">
    <property type="entry name" value="UNCHARACTERIZED PROTEIN TLDD AND PMBA"/>
    <property type="match status" value="1"/>
</dbReference>
<dbReference type="InterPro" id="IPR002510">
    <property type="entry name" value="Metalloprtase-TldD/E_N"/>
</dbReference>
<dbReference type="Proteomes" id="UP000662074">
    <property type="component" value="Unassembled WGS sequence"/>
</dbReference>
<evidence type="ECO:0000313" key="8">
    <source>
        <dbReference type="Proteomes" id="UP000662074"/>
    </source>
</evidence>
<evidence type="ECO:0000313" key="7">
    <source>
        <dbReference type="EMBL" id="GGI52461.1"/>
    </source>
</evidence>
<dbReference type="FunFam" id="3.30.2290.10:FF:000003">
    <property type="entry name" value="Zinc-dependent protease, TldD/PmbA family"/>
    <property type="match status" value="1"/>
</dbReference>
<keyword evidence="4" id="KW-0482">Metalloprotease</keyword>
<evidence type="ECO:0000259" key="6">
    <source>
        <dbReference type="Pfam" id="PF19289"/>
    </source>
</evidence>
<evidence type="ECO:0000259" key="5">
    <source>
        <dbReference type="Pfam" id="PF01523"/>
    </source>
</evidence>
<dbReference type="EMBL" id="BMDO01000013">
    <property type="protein sequence ID" value="GGI52461.1"/>
    <property type="molecule type" value="Genomic_DNA"/>
</dbReference>